<dbReference type="EMBL" id="JAVFWL010000001">
    <property type="protein sequence ID" value="KAK6727642.1"/>
    <property type="molecule type" value="Genomic_DNA"/>
</dbReference>
<comment type="caution">
    <text evidence="1">The sequence shown here is derived from an EMBL/GenBank/DDBJ whole genome shotgun (WGS) entry which is preliminary data.</text>
</comment>
<keyword evidence="2" id="KW-1185">Reference proteome</keyword>
<evidence type="ECO:0000313" key="2">
    <source>
        <dbReference type="Proteomes" id="UP001303046"/>
    </source>
</evidence>
<organism evidence="1 2">
    <name type="scientific">Necator americanus</name>
    <name type="common">Human hookworm</name>
    <dbReference type="NCBI Taxonomy" id="51031"/>
    <lineage>
        <taxon>Eukaryota</taxon>
        <taxon>Metazoa</taxon>
        <taxon>Ecdysozoa</taxon>
        <taxon>Nematoda</taxon>
        <taxon>Chromadorea</taxon>
        <taxon>Rhabditida</taxon>
        <taxon>Rhabditina</taxon>
        <taxon>Rhabditomorpha</taxon>
        <taxon>Strongyloidea</taxon>
        <taxon>Ancylostomatidae</taxon>
        <taxon>Bunostominae</taxon>
        <taxon>Necator</taxon>
    </lineage>
</organism>
<reference evidence="1 2" key="1">
    <citation type="submission" date="2023-08" db="EMBL/GenBank/DDBJ databases">
        <title>A Necator americanus chromosomal reference genome.</title>
        <authorList>
            <person name="Ilik V."/>
            <person name="Petrzelkova K.J."/>
            <person name="Pardy F."/>
            <person name="Fuh T."/>
            <person name="Niatou-Singa F.S."/>
            <person name="Gouil Q."/>
            <person name="Baker L."/>
            <person name="Ritchie M.E."/>
            <person name="Jex A.R."/>
            <person name="Gazzola D."/>
            <person name="Li H."/>
            <person name="Toshio Fujiwara R."/>
            <person name="Zhan B."/>
            <person name="Aroian R.V."/>
            <person name="Pafco B."/>
            <person name="Schwarz E.M."/>
        </authorList>
    </citation>
    <scope>NUCLEOTIDE SEQUENCE [LARGE SCALE GENOMIC DNA]</scope>
    <source>
        <strain evidence="1 2">Aroian</strain>
        <tissue evidence="1">Whole animal</tissue>
    </source>
</reference>
<sequence length="159" mass="18632">MEKIIYDFYYDLFDSHVHLPSHHLREDGHIIPEVLPSKIRHAIISEGNSTAPDPDRIRPEHLKNRSRLITFTLFRNSSRHREGTRCRCLTFIDLKKVFDSVETEVVMETLDNQGVPTQYIKVLRELYSNFTAGISPLYRNIIIDVKRGSDRVIQSHPKY</sequence>
<evidence type="ECO:0000313" key="1">
    <source>
        <dbReference type="EMBL" id="KAK6727642.1"/>
    </source>
</evidence>
<name>A0ABR1BMH8_NECAM</name>
<dbReference type="Proteomes" id="UP001303046">
    <property type="component" value="Unassembled WGS sequence"/>
</dbReference>
<gene>
    <name evidence="1" type="primary">Necator_chrI.g1501</name>
    <name evidence="1" type="ORF">RB195_005375</name>
</gene>
<proteinExistence type="predicted"/>
<protein>
    <recommendedName>
        <fullName evidence="3">Reverse transcriptase domain-containing protein</fullName>
    </recommendedName>
</protein>
<accession>A0ABR1BMH8</accession>
<evidence type="ECO:0008006" key="3">
    <source>
        <dbReference type="Google" id="ProtNLM"/>
    </source>
</evidence>